<organism evidence="2 3">
    <name type="scientific">Methanobrevibacter millerae</name>
    <dbReference type="NCBI Taxonomy" id="230361"/>
    <lineage>
        <taxon>Archaea</taxon>
        <taxon>Methanobacteriati</taxon>
        <taxon>Methanobacteriota</taxon>
        <taxon>Methanomada group</taxon>
        <taxon>Methanobacteria</taxon>
        <taxon>Methanobacteriales</taxon>
        <taxon>Methanobacteriaceae</taxon>
        <taxon>Methanobrevibacter</taxon>
    </lineage>
</organism>
<keyword evidence="3" id="KW-1185">Reference proteome</keyword>
<evidence type="ECO:0000313" key="3">
    <source>
        <dbReference type="Proteomes" id="UP000323439"/>
    </source>
</evidence>
<gene>
    <name evidence="2" type="ORF">SAMN02910315_02435</name>
</gene>
<feature type="transmembrane region" description="Helical" evidence="1">
    <location>
        <begin position="14"/>
        <end position="33"/>
    </location>
</feature>
<sequence>MKKIKSTSRTFEQILGVLGSFISIISGSFIIFIESGGMQGNSFIAVLSIIGAILGFISVFYVDKDLEFAGVGFIVAAILVLMGTPRLGILGSVLILIAGMSALFRK</sequence>
<feature type="transmembrane region" description="Helical" evidence="1">
    <location>
        <begin position="68"/>
        <end position="97"/>
    </location>
</feature>
<evidence type="ECO:0000313" key="2">
    <source>
        <dbReference type="EMBL" id="SDA72976.1"/>
    </source>
</evidence>
<protein>
    <submittedName>
        <fullName evidence="2">Uncharacterized protein</fullName>
    </submittedName>
</protein>
<reference evidence="2 3" key="1">
    <citation type="submission" date="2016-10" db="EMBL/GenBank/DDBJ databases">
        <authorList>
            <person name="Varghese N."/>
            <person name="Submissions S."/>
        </authorList>
    </citation>
    <scope>NUCLEOTIDE SEQUENCE [LARGE SCALE GENOMIC DNA]</scope>
    <source>
        <strain evidence="2 3">DSM 16643</strain>
    </source>
</reference>
<name>A0A1G5XSP7_9EURY</name>
<dbReference type="OrthoDB" id="78285at2157"/>
<proteinExistence type="predicted"/>
<keyword evidence="1" id="KW-0812">Transmembrane</keyword>
<dbReference type="RefSeq" id="WP_149732901.1">
    <property type="nucleotide sequence ID" value="NZ_FMXB01000037.1"/>
</dbReference>
<dbReference type="AlphaFoldDB" id="A0A1G5XSP7"/>
<dbReference type="Proteomes" id="UP000323439">
    <property type="component" value="Unassembled WGS sequence"/>
</dbReference>
<keyword evidence="1" id="KW-1133">Transmembrane helix</keyword>
<dbReference type="EMBL" id="FMXB01000037">
    <property type="protein sequence ID" value="SDA72976.1"/>
    <property type="molecule type" value="Genomic_DNA"/>
</dbReference>
<keyword evidence="1" id="KW-0472">Membrane</keyword>
<feature type="transmembrane region" description="Helical" evidence="1">
    <location>
        <begin position="40"/>
        <end position="62"/>
    </location>
</feature>
<accession>A0A1G5XSP7</accession>
<evidence type="ECO:0000256" key="1">
    <source>
        <dbReference type="SAM" id="Phobius"/>
    </source>
</evidence>